<dbReference type="Gene3D" id="3.40.50.1860">
    <property type="match status" value="2"/>
</dbReference>
<keyword evidence="2" id="KW-0413">Isomerase</keyword>
<dbReference type="RefSeq" id="WP_092092560.1">
    <property type="nucleotide sequence ID" value="NZ_FOQE01000019.1"/>
</dbReference>
<reference evidence="3 4" key="1">
    <citation type="submission" date="2016-10" db="EMBL/GenBank/DDBJ databases">
        <authorList>
            <person name="de Groot N.N."/>
        </authorList>
    </citation>
    <scope>NUCLEOTIDE SEQUENCE [LARGE SCALE GENOMIC DNA]</scope>
    <source>
        <strain evidence="3 4">DSM 27630</strain>
    </source>
</reference>
<dbReference type="OrthoDB" id="9803739at2"/>
<dbReference type="GO" id="GO:0047661">
    <property type="term" value="F:amino-acid racemase activity"/>
    <property type="evidence" value="ECO:0007669"/>
    <property type="project" value="InterPro"/>
</dbReference>
<dbReference type="PANTHER" id="PTHR21198">
    <property type="entry name" value="GLUTAMATE RACEMASE"/>
    <property type="match status" value="1"/>
</dbReference>
<dbReference type="InterPro" id="IPR004380">
    <property type="entry name" value="Asp_race"/>
</dbReference>
<accession>A0A1I3CKH8</accession>
<protein>
    <submittedName>
        <fullName evidence="3">Aspartate racemase</fullName>
    </submittedName>
</protein>
<organism evidence="3 4">
    <name type="scientific">Pisciglobus halotolerans</name>
    <dbReference type="NCBI Taxonomy" id="745365"/>
    <lineage>
        <taxon>Bacteria</taxon>
        <taxon>Bacillati</taxon>
        <taxon>Bacillota</taxon>
        <taxon>Bacilli</taxon>
        <taxon>Lactobacillales</taxon>
        <taxon>Carnobacteriaceae</taxon>
    </lineage>
</organism>
<dbReference type="InterPro" id="IPR018187">
    <property type="entry name" value="Asp/Glu_racemase_AS_1"/>
</dbReference>
<sequence length="237" mass="26837">MKHFFGILGGMGSVATTNFLIELNKRYHPGKDQDYFNYVLFNHAEVPDRTAYILDRSNPDPLPPLLESIEQLSKLEPAFIILPCNTAHYFMPSLKESTSIPIIDMIEETLICLKQQFGEKKTIGLAGTEGTIKSRLYQTPLEEAGYTVTLPPENLQKKINELIYTQVKNEGSVSLPFYYDILRSFIDMGCDAVLLCCTEVSFANSQDDEKIYPVIDTEKVLLEKTIALAKQLKEKNE</sequence>
<dbReference type="PROSITE" id="PS00923">
    <property type="entry name" value="ASP_GLU_RACEMASE_1"/>
    <property type="match status" value="1"/>
</dbReference>
<dbReference type="Pfam" id="PF01177">
    <property type="entry name" value="Asp_Glu_race"/>
    <property type="match status" value="1"/>
</dbReference>
<evidence type="ECO:0000256" key="1">
    <source>
        <dbReference type="ARBA" id="ARBA00007847"/>
    </source>
</evidence>
<dbReference type="InterPro" id="IPR001920">
    <property type="entry name" value="Asp/Glu_race"/>
</dbReference>
<dbReference type="AlphaFoldDB" id="A0A1I3CKH8"/>
<proteinExistence type="inferred from homology"/>
<dbReference type="EMBL" id="FOQE01000019">
    <property type="protein sequence ID" value="SFH74958.1"/>
    <property type="molecule type" value="Genomic_DNA"/>
</dbReference>
<evidence type="ECO:0000313" key="4">
    <source>
        <dbReference type="Proteomes" id="UP000198668"/>
    </source>
</evidence>
<gene>
    <name evidence="3" type="ORF">SAMN04489868_11931</name>
</gene>
<name>A0A1I3CKH8_9LACT</name>
<evidence type="ECO:0000313" key="3">
    <source>
        <dbReference type="EMBL" id="SFH74958.1"/>
    </source>
</evidence>
<dbReference type="InterPro" id="IPR015942">
    <property type="entry name" value="Asp/Glu/hydantoin_racemase"/>
</dbReference>
<keyword evidence="4" id="KW-1185">Reference proteome</keyword>
<dbReference type="Proteomes" id="UP000198668">
    <property type="component" value="Unassembled WGS sequence"/>
</dbReference>
<dbReference type="NCBIfam" id="TIGR00035">
    <property type="entry name" value="asp_race"/>
    <property type="match status" value="1"/>
</dbReference>
<comment type="similarity">
    <text evidence="1">Belongs to the aspartate/glutamate racemases family.</text>
</comment>
<evidence type="ECO:0000256" key="2">
    <source>
        <dbReference type="ARBA" id="ARBA00023235"/>
    </source>
</evidence>
<dbReference type="SUPFAM" id="SSF53681">
    <property type="entry name" value="Aspartate/glutamate racemase"/>
    <property type="match status" value="2"/>
</dbReference>
<dbReference type="PANTHER" id="PTHR21198:SF7">
    <property type="entry name" value="ASPARTATE-GLUTAMATE RACEMASE FAMILY"/>
    <property type="match status" value="1"/>
</dbReference>